<dbReference type="Gene3D" id="1.20.5.170">
    <property type="match status" value="1"/>
</dbReference>
<evidence type="ECO:0000256" key="2">
    <source>
        <dbReference type="SAM" id="MobiDB-lite"/>
    </source>
</evidence>
<evidence type="ECO:0000313" key="4">
    <source>
        <dbReference type="Proteomes" id="UP001153555"/>
    </source>
</evidence>
<proteinExistence type="predicted"/>
<accession>A0A9N7MGT9</accession>
<evidence type="ECO:0000256" key="1">
    <source>
        <dbReference type="SAM" id="Coils"/>
    </source>
</evidence>
<feature type="coiled-coil region" evidence="1">
    <location>
        <begin position="45"/>
        <end position="107"/>
    </location>
</feature>
<organism evidence="3 4">
    <name type="scientific">Striga hermonthica</name>
    <name type="common">Purple witchweed</name>
    <name type="synonym">Buchnera hermonthica</name>
    <dbReference type="NCBI Taxonomy" id="68872"/>
    <lineage>
        <taxon>Eukaryota</taxon>
        <taxon>Viridiplantae</taxon>
        <taxon>Streptophyta</taxon>
        <taxon>Embryophyta</taxon>
        <taxon>Tracheophyta</taxon>
        <taxon>Spermatophyta</taxon>
        <taxon>Magnoliopsida</taxon>
        <taxon>eudicotyledons</taxon>
        <taxon>Gunneridae</taxon>
        <taxon>Pentapetalae</taxon>
        <taxon>asterids</taxon>
        <taxon>lamiids</taxon>
        <taxon>Lamiales</taxon>
        <taxon>Orobanchaceae</taxon>
        <taxon>Buchnereae</taxon>
        <taxon>Striga</taxon>
    </lineage>
</organism>
<evidence type="ECO:0000313" key="3">
    <source>
        <dbReference type="EMBL" id="CAA0805799.1"/>
    </source>
</evidence>
<feature type="region of interest" description="Disordered" evidence="2">
    <location>
        <begin position="201"/>
        <end position="241"/>
    </location>
</feature>
<keyword evidence="1" id="KW-0175">Coiled coil</keyword>
<dbReference type="SUPFAM" id="SSF57997">
    <property type="entry name" value="Tropomyosin"/>
    <property type="match status" value="1"/>
</dbReference>
<feature type="region of interest" description="Disordered" evidence="2">
    <location>
        <begin position="143"/>
        <end position="175"/>
    </location>
</feature>
<sequence>MFCSPKDPVVANENKCTGRCKSVVRRIVEQVRAETDQWAQMQEMLAQLHGEMEELQASRDFWENRAYNLEHEIRSLRHTVEEWKGKAIKYENKANELQLEVSILKENIQNPSVDLMSQPSPVPLGKQLEKEKKLKSFRLKKNSEVEEKEQRKYESLPEEEEINNKTTEERTPRRGLSVPLSLGKQLAKEKRKILRHLKDNYNRVHDDNGDRERRGKREVPASGRRKKSCSTGFGVVEPTRSPLMDISSLSPIAQQISRSSFFGLRNPESSKVRGSFRM</sequence>
<name>A0A9N7MGT9_STRHE</name>
<dbReference type="PANTHER" id="PTHR35468:SF1">
    <property type="entry name" value="MYOSIN-LIKE PROTEIN"/>
    <property type="match status" value="1"/>
</dbReference>
<feature type="compositionally biased region" description="Basic and acidic residues" evidence="2">
    <location>
        <begin position="162"/>
        <end position="172"/>
    </location>
</feature>
<comment type="caution">
    <text evidence="3">The sequence shown here is derived from an EMBL/GenBank/DDBJ whole genome shotgun (WGS) entry which is preliminary data.</text>
</comment>
<gene>
    <name evidence="3" type="ORF">SHERM_00714</name>
</gene>
<dbReference type="EMBL" id="CACSLK010000214">
    <property type="protein sequence ID" value="CAA0805799.1"/>
    <property type="molecule type" value="Genomic_DNA"/>
</dbReference>
<dbReference type="AlphaFoldDB" id="A0A9N7MGT9"/>
<reference evidence="3" key="1">
    <citation type="submission" date="2019-12" db="EMBL/GenBank/DDBJ databases">
        <authorList>
            <person name="Scholes J."/>
        </authorList>
    </citation>
    <scope>NUCLEOTIDE SEQUENCE</scope>
</reference>
<protein>
    <submittedName>
        <fullName evidence="3">Myosin-related</fullName>
    </submittedName>
</protein>
<dbReference type="OrthoDB" id="1921697at2759"/>
<dbReference type="Proteomes" id="UP001153555">
    <property type="component" value="Unassembled WGS sequence"/>
</dbReference>
<dbReference type="PANTHER" id="PTHR35468">
    <property type="entry name" value="MYOSIN-LIKE PROTEIN"/>
    <property type="match status" value="1"/>
</dbReference>
<keyword evidence="4" id="KW-1185">Reference proteome</keyword>
<feature type="compositionally biased region" description="Basic and acidic residues" evidence="2">
    <location>
        <begin position="143"/>
        <end position="155"/>
    </location>
</feature>
<feature type="compositionally biased region" description="Basic and acidic residues" evidence="2">
    <location>
        <begin position="201"/>
        <end position="219"/>
    </location>
</feature>